<dbReference type="PANTHER" id="PTHR11439">
    <property type="entry name" value="GAG-POL-RELATED RETROTRANSPOSON"/>
    <property type="match status" value="1"/>
</dbReference>
<feature type="region of interest" description="Disordered" evidence="1">
    <location>
        <begin position="316"/>
        <end position="365"/>
    </location>
</feature>
<sequence>MGLWYLKDIDMSLTAYLDADHARCHDTRRSTSGSTQFLGDKLVSWSSKKQKSTTISSTKAKYIALYGCCAQILWMQSQLTDYGFTFNKIPLYCDSKSAIALCCNNVQHSRAKHIDRKIQLLDRKAGIELFHIHSKDCVYFATQLVLPNQIETQHVAARDEKWVPSAKRVKISSTNIILETTMPQKEETFQVDIDIIKNSMCFKAFTISADVPEIFMQQFWTILDICPRVEGVEFTDVLDDDTALTFLIDLGYKGPLNMHTNMFVDHMHQPWRTSVAIINKCLSGKTASNDKLRKSRIDILWGMFNRENMFIKYSTNQIQPKKSKSKGSKGKKTVEESQETINISEESKPEPPAKKKTSSKRMVKKKVTLSADDNIISDDPDAALELAKSISQTEVEEAEAARKVHATHARTITESAKKKSSGRSSKSVVIQDTPSTPKSKPVTSKTKLKGASSLTPQEQEAAYIMQALKESKKTSKRKPCIRGLNKGTRSKPGVPDESAVIFATSSEGTGVKPGVLDEDKDTTKENVILEWGDEQDSEFSNDDNDDVEKDDKDGDAGDEGDDHVSDIQDADDEDDESESDEDEIYKYKIRVHKDEDVELKDAEVEESDKGKEKVTDVAKEEAEKTFEAKDDAKKTKLPPSSLSLSVSLGFGDQFLKLSSNSSLVSTVKDSADAYIPVYVILDTTNLPPIPELVTETLVSTTVPSPQVTPIISTVQQTPTPIPTPPITTDASTVTTVVPESNALTAVELRVSKLEKDVSQLKTIDHSSEALIVLQSYVLTLFDSYLDTKVEDAALEEFDLKSALYQSIHANKSFNKNLANHRLYHALMEALIEDENAMDKGVADTGKDHKRKHDDEDNDNEDPPAGSNQGKKNKRRRTKESESSKKPSSTKETPKGKTPTKVSKTGKSASAKEPYEEPIVEVVMDDAGDDHNLGSIKWSLRQRILSHSITLWPLISTSPSHRTVAANYFFNNDLEYLKTSDLEVTYTTSITKTKAARYEIKGIEDMVPTLWSTIKHAYDKDASMGIKHYGERRKLWYRSQVSKFSKQNVYSTKAILGVKSVSMKKLHGYDHLEEIMVKRFDQQLYKFKECDFIDLHMNEIEDMLLLSIQHSYSTSTGMLLLTLLWPFKRVLRADDLYKFSNGTLKSVRDEIHHRVLDFRLDYNKEMPKRKWTAVDRKRSSLMIELIDKQLREREIIRNLE</sequence>
<evidence type="ECO:0000256" key="1">
    <source>
        <dbReference type="SAM" id="MobiDB-lite"/>
    </source>
</evidence>
<feature type="compositionally biased region" description="Acidic residues" evidence="1">
    <location>
        <begin position="531"/>
        <end position="548"/>
    </location>
</feature>
<feature type="compositionally biased region" description="Basic residues" evidence="1">
    <location>
        <begin position="354"/>
        <end position="365"/>
    </location>
</feature>
<comment type="caution">
    <text evidence="2">The sequence shown here is derived from an EMBL/GenBank/DDBJ whole genome shotgun (WGS) entry which is preliminary data.</text>
</comment>
<feature type="region of interest" description="Disordered" evidence="1">
    <location>
        <begin position="396"/>
        <end position="586"/>
    </location>
</feature>
<evidence type="ECO:0000313" key="2">
    <source>
        <dbReference type="EMBL" id="GEU53376.1"/>
    </source>
</evidence>
<accession>A0A699GLI0</accession>
<feature type="compositionally biased region" description="Acidic residues" evidence="1">
    <location>
        <begin position="568"/>
        <end position="583"/>
    </location>
</feature>
<feature type="compositionally biased region" description="Low complexity" evidence="1">
    <location>
        <begin position="885"/>
        <end position="900"/>
    </location>
</feature>
<feature type="compositionally biased region" description="Basic and acidic residues" evidence="1">
    <location>
        <begin position="515"/>
        <end position="524"/>
    </location>
</feature>
<dbReference type="CDD" id="cd09272">
    <property type="entry name" value="RNase_HI_RT_Ty1"/>
    <property type="match status" value="1"/>
</dbReference>
<feature type="compositionally biased region" description="Basic residues" evidence="1">
    <location>
        <begin position="321"/>
        <end position="331"/>
    </location>
</feature>
<protein>
    <submittedName>
        <fullName evidence="2">Uncharacterized mitochondrial protein AtMg00810-like</fullName>
    </submittedName>
</protein>
<proteinExistence type="predicted"/>
<dbReference type="EMBL" id="BKCJ010003164">
    <property type="protein sequence ID" value="GEU53376.1"/>
    <property type="molecule type" value="Genomic_DNA"/>
</dbReference>
<organism evidence="2">
    <name type="scientific">Tanacetum cinerariifolium</name>
    <name type="common">Dalmatian daisy</name>
    <name type="synonym">Chrysanthemum cinerariifolium</name>
    <dbReference type="NCBI Taxonomy" id="118510"/>
    <lineage>
        <taxon>Eukaryota</taxon>
        <taxon>Viridiplantae</taxon>
        <taxon>Streptophyta</taxon>
        <taxon>Embryophyta</taxon>
        <taxon>Tracheophyta</taxon>
        <taxon>Spermatophyta</taxon>
        <taxon>Magnoliopsida</taxon>
        <taxon>eudicotyledons</taxon>
        <taxon>Gunneridae</taxon>
        <taxon>Pentapetalae</taxon>
        <taxon>asterids</taxon>
        <taxon>campanulids</taxon>
        <taxon>Asterales</taxon>
        <taxon>Asteraceae</taxon>
        <taxon>Asteroideae</taxon>
        <taxon>Anthemideae</taxon>
        <taxon>Anthemidinae</taxon>
        <taxon>Tanacetum</taxon>
    </lineage>
</organism>
<reference evidence="2" key="1">
    <citation type="journal article" date="2019" name="Sci. Rep.">
        <title>Draft genome of Tanacetum cinerariifolium, the natural source of mosquito coil.</title>
        <authorList>
            <person name="Yamashiro T."/>
            <person name="Shiraishi A."/>
            <person name="Satake H."/>
            <person name="Nakayama K."/>
        </authorList>
    </citation>
    <scope>NUCLEOTIDE SEQUENCE</scope>
</reference>
<feature type="region of interest" description="Disordered" evidence="1">
    <location>
        <begin position="840"/>
        <end position="913"/>
    </location>
</feature>
<feature type="compositionally biased region" description="Low complexity" evidence="1">
    <location>
        <begin position="422"/>
        <end position="445"/>
    </location>
</feature>
<gene>
    <name evidence="2" type="ORF">Tci_025354</name>
</gene>
<dbReference type="PANTHER" id="PTHR11439:SF509">
    <property type="entry name" value="RNA-DIRECTED DNA POLYMERASE"/>
    <property type="match status" value="1"/>
</dbReference>
<name>A0A699GLI0_TANCI</name>
<dbReference type="AlphaFoldDB" id="A0A699GLI0"/>